<dbReference type="PANTHER" id="PTHR43649">
    <property type="entry name" value="ARABINOSE-BINDING PROTEIN-RELATED"/>
    <property type="match status" value="1"/>
</dbReference>
<dbReference type="InterPro" id="IPR006059">
    <property type="entry name" value="SBP"/>
</dbReference>
<evidence type="ECO:0000313" key="2">
    <source>
        <dbReference type="EMBL" id="MDQ0644806.1"/>
    </source>
</evidence>
<dbReference type="PROSITE" id="PS51257">
    <property type="entry name" value="PROKAR_LIPOPROTEIN"/>
    <property type="match status" value="1"/>
</dbReference>
<feature type="signal peptide" evidence="1">
    <location>
        <begin position="1"/>
        <end position="31"/>
    </location>
</feature>
<dbReference type="Pfam" id="PF01547">
    <property type="entry name" value="SBP_bac_1"/>
    <property type="match status" value="1"/>
</dbReference>
<dbReference type="RefSeq" id="WP_307362969.1">
    <property type="nucleotide sequence ID" value="NZ_JAUSXK010000001.1"/>
</dbReference>
<comment type="caution">
    <text evidence="2">The sequence shown here is derived from an EMBL/GenBank/DDBJ whole genome shotgun (WGS) entry which is preliminary data.</text>
</comment>
<dbReference type="Gene3D" id="3.40.190.10">
    <property type="entry name" value="Periplasmic binding protein-like II"/>
    <property type="match status" value="2"/>
</dbReference>
<evidence type="ECO:0000256" key="1">
    <source>
        <dbReference type="SAM" id="SignalP"/>
    </source>
</evidence>
<dbReference type="EMBL" id="JAUSXK010000001">
    <property type="protein sequence ID" value="MDQ0644806.1"/>
    <property type="molecule type" value="Genomic_DNA"/>
</dbReference>
<dbReference type="PANTHER" id="PTHR43649:SF12">
    <property type="entry name" value="DIACETYLCHITOBIOSE BINDING PROTEIN DASA"/>
    <property type="match status" value="1"/>
</dbReference>
<gene>
    <name evidence="2" type="ORF">QFZ46_002966</name>
</gene>
<keyword evidence="1" id="KW-0732">Signal</keyword>
<accession>A0ABU0PBS7</accession>
<reference evidence="2 3" key="1">
    <citation type="submission" date="2023-07" db="EMBL/GenBank/DDBJ databases">
        <title>Comparative genomics of wheat-associated soil bacteria to identify genetic determinants of phenazine resistance.</title>
        <authorList>
            <person name="Mouncey N."/>
        </authorList>
    </citation>
    <scope>NUCLEOTIDE SEQUENCE [LARGE SCALE GENOMIC DNA]</scope>
    <source>
        <strain evidence="2 3">W2I7</strain>
    </source>
</reference>
<dbReference type="Proteomes" id="UP001239085">
    <property type="component" value="Unassembled WGS sequence"/>
</dbReference>
<keyword evidence="3" id="KW-1185">Reference proteome</keyword>
<dbReference type="SUPFAM" id="SSF53850">
    <property type="entry name" value="Periplasmic binding protein-like II"/>
    <property type="match status" value="1"/>
</dbReference>
<dbReference type="InterPro" id="IPR050490">
    <property type="entry name" value="Bact_solute-bd_prot1"/>
</dbReference>
<proteinExistence type="predicted"/>
<name>A0ABU0PBS7_9MICO</name>
<evidence type="ECO:0000313" key="3">
    <source>
        <dbReference type="Proteomes" id="UP001239085"/>
    </source>
</evidence>
<organism evidence="2 3">
    <name type="scientific">Microbacterium murale</name>
    <dbReference type="NCBI Taxonomy" id="1081040"/>
    <lineage>
        <taxon>Bacteria</taxon>
        <taxon>Bacillati</taxon>
        <taxon>Actinomycetota</taxon>
        <taxon>Actinomycetes</taxon>
        <taxon>Micrococcales</taxon>
        <taxon>Microbacteriaceae</taxon>
        <taxon>Microbacterium</taxon>
    </lineage>
</organism>
<protein>
    <submittedName>
        <fullName evidence="2">Raffinose/stachyose/melibiose transport system substrate-binding protein</fullName>
    </submittedName>
</protein>
<feature type="chain" id="PRO_5045134518" evidence="1">
    <location>
        <begin position="32"/>
        <end position="434"/>
    </location>
</feature>
<sequence>MNTRIIRRLRGRRVRPLAAGALALATVVVLSGCGFVNTGEGDGGEGGAITTYTSPEQNTGLEALYEAFEEESGTAVDPSFAAAEELNQQLRVQLTSGTAADLIRVSPGFSSPVSAGVLGTEGELADLSDTEWAERIDDGTRVLAEADGTLVAYPVGRNSIVMAYNIEVFEELGLEPPTTWTELIAACDALQAAGKTPIAAGLTGGVYLQFFVYALAGTLVYGPESDIDAQMRAGETGFADEPAWQEVFDKLLALSGYFTPDSLGVPADQAQQALARGDAGMTMLVSAGLPQLYDYAGEGQDAFGVFAMPANDDASSTLLPTAPDFVAVNASSPRIDKAKELLEFLAQPENVEAYASALGVLPGISEGAEVESSPLDPVLPLVDEGRTAPYANYLWPNGDTQQTLLQSGQQLLSGEIDVPTLLGLLDDQYQKGEG</sequence>